<dbReference type="Pfam" id="PF00440">
    <property type="entry name" value="TetR_N"/>
    <property type="match status" value="1"/>
</dbReference>
<dbReference type="Proteomes" id="UP000294744">
    <property type="component" value="Unassembled WGS sequence"/>
</dbReference>
<accession>A0A4R4UIS7</accession>
<dbReference type="PROSITE" id="PS50977">
    <property type="entry name" value="HTH_TETR_2"/>
    <property type="match status" value="1"/>
</dbReference>
<name>A0A4R4UIS7_9PSEU</name>
<dbReference type="GO" id="GO:0000976">
    <property type="term" value="F:transcription cis-regulatory region binding"/>
    <property type="evidence" value="ECO:0007669"/>
    <property type="project" value="TreeGrafter"/>
</dbReference>
<evidence type="ECO:0000256" key="2">
    <source>
        <dbReference type="PROSITE-ProRule" id="PRU00335"/>
    </source>
</evidence>
<reference evidence="4 5" key="1">
    <citation type="submission" date="2019-03" db="EMBL/GenBank/DDBJ databases">
        <title>Draft genome sequences of novel Actinobacteria.</title>
        <authorList>
            <person name="Sahin N."/>
            <person name="Ay H."/>
            <person name="Saygin H."/>
        </authorList>
    </citation>
    <scope>NUCLEOTIDE SEQUENCE [LARGE SCALE GENOMIC DNA]</scope>
    <source>
        <strain evidence="4 5">16K404</strain>
    </source>
</reference>
<keyword evidence="5" id="KW-1185">Reference proteome</keyword>
<feature type="domain" description="HTH tetR-type" evidence="3">
    <location>
        <begin position="12"/>
        <end position="72"/>
    </location>
</feature>
<dbReference type="GO" id="GO:0003700">
    <property type="term" value="F:DNA-binding transcription factor activity"/>
    <property type="evidence" value="ECO:0007669"/>
    <property type="project" value="TreeGrafter"/>
</dbReference>
<dbReference type="PANTHER" id="PTHR30055">
    <property type="entry name" value="HTH-TYPE TRANSCRIPTIONAL REGULATOR RUTR"/>
    <property type="match status" value="1"/>
</dbReference>
<evidence type="ECO:0000313" key="4">
    <source>
        <dbReference type="EMBL" id="TDC88233.1"/>
    </source>
</evidence>
<dbReference type="PRINTS" id="PR00455">
    <property type="entry name" value="HTHTETR"/>
</dbReference>
<dbReference type="SUPFAM" id="SSF46689">
    <property type="entry name" value="Homeodomain-like"/>
    <property type="match status" value="1"/>
</dbReference>
<evidence type="ECO:0000259" key="3">
    <source>
        <dbReference type="PROSITE" id="PS50977"/>
    </source>
</evidence>
<evidence type="ECO:0000256" key="1">
    <source>
        <dbReference type="ARBA" id="ARBA00023125"/>
    </source>
</evidence>
<gene>
    <name evidence="4" type="ORF">E1161_24270</name>
</gene>
<organism evidence="4 5">
    <name type="scientific">Saccharopolyspora aridisoli</name>
    <dbReference type="NCBI Taxonomy" id="2530385"/>
    <lineage>
        <taxon>Bacteria</taxon>
        <taxon>Bacillati</taxon>
        <taxon>Actinomycetota</taxon>
        <taxon>Actinomycetes</taxon>
        <taxon>Pseudonocardiales</taxon>
        <taxon>Pseudonocardiaceae</taxon>
        <taxon>Saccharopolyspora</taxon>
    </lineage>
</organism>
<dbReference type="InterPro" id="IPR009057">
    <property type="entry name" value="Homeodomain-like_sf"/>
</dbReference>
<dbReference type="Gene3D" id="1.10.357.10">
    <property type="entry name" value="Tetracycline Repressor, domain 2"/>
    <property type="match status" value="1"/>
</dbReference>
<proteinExistence type="predicted"/>
<comment type="caution">
    <text evidence="4">The sequence shown here is derived from an EMBL/GenBank/DDBJ whole genome shotgun (WGS) entry which is preliminary data.</text>
</comment>
<protein>
    <submittedName>
        <fullName evidence="4">TetR/AcrR family transcriptional regulator</fullName>
    </submittedName>
</protein>
<dbReference type="PANTHER" id="PTHR30055:SF220">
    <property type="entry name" value="TETR-FAMILY REGULATORY PROTEIN"/>
    <property type="match status" value="1"/>
</dbReference>
<feature type="DNA-binding region" description="H-T-H motif" evidence="2">
    <location>
        <begin position="35"/>
        <end position="54"/>
    </location>
</feature>
<dbReference type="InterPro" id="IPR050109">
    <property type="entry name" value="HTH-type_TetR-like_transc_reg"/>
</dbReference>
<keyword evidence="1 2" id="KW-0238">DNA-binding</keyword>
<dbReference type="InterPro" id="IPR001647">
    <property type="entry name" value="HTH_TetR"/>
</dbReference>
<sequence>MIQDMGGKYHHGDLRAELVRVSLELIAERGVESFSVAEAARRAKVSPGAPYRHFPERESLVAAVATEVAHQLADEVEQAAGEHTDPVEGLAAAAGTYTGYLIRQRVGMDLINAEVLQGPRYAELHDQTRRLTDQVLLRTMAVAAPADALELMEQLFTQAHGYGTFWLNGVFTKHGYTTELVVRKSARAARVAVEGYRHTSS</sequence>
<dbReference type="AlphaFoldDB" id="A0A4R4UIS7"/>
<evidence type="ECO:0000313" key="5">
    <source>
        <dbReference type="Proteomes" id="UP000294744"/>
    </source>
</evidence>
<dbReference type="OrthoDB" id="3173376at2"/>
<dbReference type="EMBL" id="SMKV01000045">
    <property type="protein sequence ID" value="TDC88233.1"/>
    <property type="molecule type" value="Genomic_DNA"/>
</dbReference>